<evidence type="ECO:0000313" key="1">
    <source>
        <dbReference type="EMBL" id="CAG8709700.1"/>
    </source>
</evidence>
<name>A0ABN7V216_GIGMA</name>
<dbReference type="EMBL" id="CAJVQB010007827">
    <property type="protein sequence ID" value="CAG8709700.1"/>
    <property type="molecule type" value="Genomic_DNA"/>
</dbReference>
<evidence type="ECO:0000313" key="2">
    <source>
        <dbReference type="Proteomes" id="UP000789901"/>
    </source>
</evidence>
<proteinExistence type="predicted"/>
<comment type="caution">
    <text evidence="1">The sequence shown here is derived from an EMBL/GenBank/DDBJ whole genome shotgun (WGS) entry which is preliminary data.</text>
</comment>
<protein>
    <submittedName>
        <fullName evidence="1">37274_t:CDS:1</fullName>
    </submittedName>
</protein>
<accession>A0ABN7V216</accession>
<gene>
    <name evidence="1" type="ORF">GMARGA_LOCUS12662</name>
</gene>
<reference evidence="1 2" key="1">
    <citation type="submission" date="2021-06" db="EMBL/GenBank/DDBJ databases">
        <authorList>
            <person name="Kallberg Y."/>
            <person name="Tangrot J."/>
            <person name="Rosling A."/>
        </authorList>
    </citation>
    <scope>NUCLEOTIDE SEQUENCE [LARGE SCALE GENOMIC DNA]</scope>
    <source>
        <strain evidence="1 2">120-4 pot B 10/14</strain>
    </source>
</reference>
<keyword evidence="2" id="KW-1185">Reference proteome</keyword>
<sequence length="138" mass="16310">MVETVSLLQCEYQSMRLIVKDFEGNRGIAQNLMQSYTATERKHGDHDSGSMEFILYGIVTAGQSWCFINFSGLLKKPTEQISKEYFCSFDLNGDISMKKHFLFFDHRILKLQADKDTNQNRKNEYFDDERDKQRKRFQ</sequence>
<organism evidence="1 2">
    <name type="scientific">Gigaspora margarita</name>
    <dbReference type="NCBI Taxonomy" id="4874"/>
    <lineage>
        <taxon>Eukaryota</taxon>
        <taxon>Fungi</taxon>
        <taxon>Fungi incertae sedis</taxon>
        <taxon>Mucoromycota</taxon>
        <taxon>Glomeromycotina</taxon>
        <taxon>Glomeromycetes</taxon>
        <taxon>Diversisporales</taxon>
        <taxon>Gigasporaceae</taxon>
        <taxon>Gigaspora</taxon>
    </lineage>
</organism>
<dbReference type="Proteomes" id="UP000789901">
    <property type="component" value="Unassembled WGS sequence"/>
</dbReference>